<dbReference type="SUPFAM" id="SSF53474">
    <property type="entry name" value="alpha/beta-Hydrolases"/>
    <property type="match status" value="1"/>
</dbReference>
<feature type="transmembrane region" description="Helical" evidence="2">
    <location>
        <begin position="130"/>
        <end position="154"/>
    </location>
</feature>
<dbReference type="Pfam" id="PF08856">
    <property type="entry name" value="DUF1826"/>
    <property type="match status" value="1"/>
</dbReference>
<protein>
    <recommendedName>
        <fullName evidence="3">Fungal lipase-type domain-containing protein</fullName>
    </recommendedName>
</protein>
<dbReference type="InterPro" id="IPR002921">
    <property type="entry name" value="Fungal_lipase-type"/>
</dbReference>
<feature type="transmembrane region" description="Helical" evidence="2">
    <location>
        <begin position="448"/>
        <end position="470"/>
    </location>
</feature>
<keyword evidence="5" id="KW-1185">Reference proteome</keyword>
<keyword evidence="2" id="KW-1133">Transmembrane helix</keyword>
<dbReference type="Gene3D" id="3.40.50.1820">
    <property type="entry name" value="alpha/beta hydrolase"/>
    <property type="match status" value="1"/>
</dbReference>
<feature type="transmembrane region" description="Helical" evidence="2">
    <location>
        <begin position="420"/>
        <end position="442"/>
    </location>
</feature>
<feature type="transmembrane region" description="Helical" evidence="2">
    <location>
        <begin position="251"/>
        <end position="271"/>
    </location>
</feature>
<accession>A0ABD3N863</accession>
<dbReference type="InterPro" id="IPR014955">
    <property type="entry name" value="DUF1826"/>
</dbReference>
<name>A0ABD3N863_9STRA</name>
<feature type="transmembrane region" description="Helical" evidence="2">
    <location>
        <begin position="220"/>
        <end position="239"/>
    </location>
</feature>
<evidence type="ECO:0000256" key="1">
    <source>
        <dbReference type="SAM" id="MobiDB-lite"/>
    </source>
</evidence>
<feature type="domain" description="Fungal lipase-type" evidence="3">
    <location>
        <begin position="734"/>
        <end position="877"/>
    </location>
</feature>
<evidence type="ECO:0000259" key="3">
    <source>
        <dbReference type="Pfam" id="PF01764"/>
    </source>
</evidence>
<feature type="transmembrane region" description="Helical" evidence="2">
    <location>
        <begin position="498"/>
        <end position="518"/>
    </location>
</feature>
<dbReference type="EMBL" id="JALLPJ020001271">
    <property type="protein sequence ID" value="KAL3772228.1"/>
    <property type="molecule type" value="Genomic_DNA"/>
</dbReference>
<keyword evidence="2" id="KW-0812">Transmembrane</keyword>
<dbReference type="InterPro" id="IPR029058">
    <property type="entry name" value="AB_hydrolase_fold"/>
</dbReference>
<sequence>MADDPEQSQLPQDAPVSPHEDESEVEVSIDYKLKATSGEEHHHSTARPIKAIYDDFSLTSGSASGVRFRNHNNVREFKIYDQMNAQLILEEVEDRDHEEGDEEGRKAGRGIRIKQASDTSYGLQFLRATYSLIAVFVGGFLLILGICILLFLFIDLAVQLGITSNQDLSVSNFIAVGLSIPVFVYSFAMGMTLMTRFVVDTFYGHPFLRTFGLDIVTTDWIAFVMYLGIPLMTIIFTLYMRMLNWWEISCLTWFTTVLIFWMVFSACVLWYEVRECLDLIVEVEDNLDSDSHWLKKTKLAIIHGMRNRLCGTKLTFQKMTFSDNEEDDGTVERTSSGKYHYTEGPLTKLTKWKYMSCIYSPLDPPKRVYSLDETRGSVSFVTRTSWSLEKLFCLKGGVLGAVPITAGDYGITKPQIDSTIACRIMGLLIYVLILGGIAHWFGLEGAELGLLLFVLVFFVILANITTYRILDVRRDIIEQKKVFRFWVKHLITTPKDSFTMGFIVAEVVLFFVVPLIYLCLDGNTQTALVFGFFGLVSSIRHYMNAQTLLAEIGPDRFNKQHRESDSKEWKKTHRFYQIAEIGADRARWFWVNVFIGIIIFFVLVVLMAAYDTATGNVEDVNYGFSEDRYTFRSDFSYDAVPNLPYPTCSLKKGITSTNLDESALSGFALLAGLAYTYENQTQGYLDEWYGAGAVTNDIGTVNAFKKVQSLAPGDKFSDSAVSYRFFNFGNNAGVVSIRGTSTIWDLMADAQLWLPATLFQTLRFFLPMGNIFSPILHRTTKYVSKLESASIEKVAFYKETASFVNYLKDRGYTVLVTGHSLGGGLALITGAQTDTAAIGMSAPNSMISRDSFSPPVTVDALNTLTFNVVPSKDIIPMVDDKAMLYQNINCTAPSITITSRVSSTPTTIENTDSSTSHQIAAPQLISSSKTTRHPLFRNTNVNILSMPVPHPEIWLRCLDDMRSNDCCSEPQSLWGAVVNTLKGHNRRHTMQHGITKDVEVIFEDASVGAQMLMDECGLITNQVDTNQSTQYLPEIFMKEQETKGHLTAVLSHYQSIVSSKDKSNLKRCKARVVSTTGSIGTKCPRWHADHVPVRLVMSIIGPGCECIPFEMEATAASDETIQVVNRHALNNLEDDDTSIANELIVPTDHLQLAKKLFNKDVITCAKPGDAVLLMGKGWEDESDDVLAAVHRSPILNEGEKRILLTVDVADWDYSHQ</sequence>
<dbReference type="Pfam" id="PF01764">
    <property type="entry name" value="Lipase_3"/>
    <property type="match status" value="1"/>
</dbReference>
<evidence type="ECO:0000313" key="4">
    <source>
        <dbReference type="EMBL" id="KAL3772228.1"/>
    </source>
</evidence>
<organism evidence="4 5">
    <name type="scientific">Cyclotella atomus</name>
    <dbReference type="NCBI Taxonomy" id="382360"/>
    <lineage>
        <taxon>Eukaryota</taxon>
        <taxon>Sar</taxon>
        <taxon>Stramenopiles</taxon>
        <taxon>Ochrophyta</taxon>
        <taxon>Bacillariophyta</taxon>
        <taxon>Coscinodiscophyceae</taxon>
        <taxon>Thalassiosirophycidae</taxon>
        <taxon>Stephanodiscales</taxon>
        <taxon>Stephanodiscaceae</taxon>
        <taxon>Cyclotella</taxon>
    </lineage>
</organism>
<comment type="caution">
    <text evidence="4">The sequence shown here is derived from an EMBL/GenBank/DDBJ whole genome shotgun (WGS) entry which is preliminary data.</text>
</comment>
<feature type="transmembrane region" description="Helical" evidence="2">
    <location>
        <begin position="588"/>
        <end position="610"/>
    </location>
</feature>
<feature type="transmembrane region" description="Helical" evidence="2">
    <location>
        <begin position="524"/>
        <end position="543"/>
    </location>
</feature>
<feature type="region of interest" description="Disordered" evidence="1">
    <location>
        <begin position="1"/>
        <end position="27"/>
    </location>
</feature>
<keyword evidence="2" id="KW-0472">Membrane</keyword>
<feature type="transmembrane region" description="Helical" evidence="2">
    <location>
        <begin position="174"/>
        <end position="199"/>
    </location>
</feature>
<dbReference type="Proteomes" id="UP001530400">
    <property type="component" value="Unassembled WGS sequence"/>
</dbReference>
<dbReference type="AlphaFoldDB" id="A0ABD3N863"/>
<proteinExistence type="predicted"/>
<gene>
    <name evidence="4" type="ORF">ACHAWO_012626</name>
</gene>
<evidence type="ECO:0000256" key="2">
    <source>
        <dbReference type="SAM" id="Phobius"/>
    </source>
</evidence>
<evidence type="ECO:0000313" key="5">
    <source>
        <dbReference type="Proteomes" id="UP001530400"/>
    </source>
</evidence>
<reference evidence="4 5" key="1">
    <citation type="submission" date="2024-10" db="EMBL/GenBank/DDBJ databases">
        <title>Updated reference genomes for cyclostephanoid diatoms.</title>
        <authorList>
            <person name="Roberts W.R."/>
            <person name="Alverson A.J."/>
        </authorList>
    </citation>
    <scope>NUCLEOTIDE SEQUENCE [LARGE SCALE GENOMIC DNA]</scope>
    <source>
        <strain evidence="4 5">AJA010-31</strain>
    </source>
</reference>